<dbReference type="GO" id="GO:0005829">
    <property type="term" value="C:cytosol"/>
    <property type="evidence" value="ECO:0007669"/>
    <property type="project" value="TreeGrafter"/>
</dbReference>
<name>A0A4R6U8X0_9BACI</name>
<dbReference type="PANTHER" id="PTHR10000">
    <property type="entry name" value="PHOSPHOSERINE PHOSPHATASE"/>
    <property type="match status" value="1"/>
</dbReference>
<dbReference type="Pfam" id="PF08282">
    <property type="entry name" value="Hydrolase_3"/>
    <property type="match status" value="1"/>
</dbReference>
<dbReference type="RefSeq" id="WP_133579140.1">
    <property type="nucleotide sequence ID" value="NZ_SNYJ01000002.1"/>
</dbReference>
<dbReference type="PROSITE" id="PS01228">
    <property type="entry name" value="COF_1"/>
    <property type="match status" value="1"/>
</dbReference>
<dbReference type="PANTHER" id="PTHR10000:SF25">
    <property type="entry name" value="PHOSPHATASE YKRA-RELATED"/>
    <property type="match status" value="1"/>
</dbReference>
<protein>
    <recommendedName>
        <fullName evidence="3">Cof subfamily protein (Haloacid dehalogenase superfamily)/HAD superfamily hydrolase (TIGR01484 family)</fullName>
    </recommendedName>
</protein>
<evidence type="ECO:0008006" key="3">
    <source>
        <dbReference type="Google" id="ProtNLM"/>
    </source>
</evidence>
<dbReference type="InterPro" id="IPR036412">
    <property type="entry name" value="HAD-like_sf"/>
</dbReference>
<dbReference type="OrthoDB" id="9810101at2"/>
<dbReference type="InterPro" id="IPR006379">
    <property type="entry name" value="HAD-SF_hydro_IIB"/>
</dbReference>
<dbReference type="NCBIfam" id="TIGR00099">
    <property type="entry name" value="Cof-subfamily"/>
    <property type="match status" value="1"/>
</dbReference>
<evidence type="ECO:0000313" key="1">
    <source>
        <dbReference type="EMBL" id="TDQ42256.1"/>
    </source>
</evidence>
<dbReference type="NCBIfam" id="TIGR01484">
    <property type="entry name" value="HAD-SF-IIB"/>
    <property type="match status" value="1"/>
</dbReference>
<dbReference type="InterPro" id="IPR000150">
    <property type="entry name" value="Cof"/>
</dbReference>
<organism evidence="1 2">
    <name type="scientific">Aureibacillus halotolerans</name>
    <dbReference type="NCBI Taxonomy" id="1508390"/>
    <lineage>
        <taxon>Bacteria</taxon>
        <taxon>Bacillati</taxon>
        <taxon>Bacillota</taxon>
        <taxon>Bacilli</taxon>
        <taxon>Bacillales</taxon>
        <taxon>Bacillaceae</taxon>
        <taxon>Aureibacillus</taxon>
    </lineage>
</organism>
<keyword evidence="2" id="KW-1185">Reference proteome</keyword>
<dbReference type="SFLD" id="SFLDS00003">
    <property type="entry name" value="Haloacid_Dehalogenase"/>
    <property type="match status" value="1"/>
</dbReference>
<reference evidence="1 2" key="1">
    <citation type="submission" date="2019-03" db="EMBL/GenBank/DDBJ databases">
        <title>Genomic Encyclopedia of Type Strains, Phase IV (KMG-IV): sequencing the most valuable type-strain genomes for metagenomic binning, comparative biology and taxonomic classification.</title>
        <authorList>
            <person name="Goeker M."/>
        </authorList>
    </citation>
    <scope>NUCLEOTIDE SEQUENCE [LARGE SCALE GENOMIC DNA]</scope>
    <source>
        <strain evidence="1 2">DSM 28697</strain>
    </source>
</reference>
<dbReference type="Gene3D" id="3.40.50.1000">
    <property type="entry name" value="HAD superfamily/HAD-like"/>
    <property type="match status" value="1"/>
</dbReference>
<dbReference type="EMBL" id="SNYJ01000002">
    <property type="protein sequence ID" value="TDQ42256.1"/>
    <property type="molecule type" value="Genomic_DNA"/>
</dbReference>
<dbReference type="InterPro" id="IPR023214">
    <property type="entry name" value="HAD_sf"/>
</dbReference>
<dbReference type="SFLD" id="SFLDG01144">
    <property type="entry name" value="C2.B.4:_PGP_Like"/>
    <property type="match status" value="1"/>
</dbReference>
<dbReference type="GO" id="GO:0000287">
    <property type="term" value="F:magnesium ion binding"/>
    <property type="evidence" value="ECO:0007669"/>
    <property type="project" value="TreeGrafter"/>
</dbReference>
<dbReference type="CDD" id="cd07517">
    <property type="entry name" value="HAD_HPP"/>
    <property type="match status" value="1"/>
</dbReference>
<evidence type="ECO:0000313" key="2">
    <source>
        <dbReference type="Proteomes" id="UP000295632"/>
    </source>
</evidence>
<dbReference type="Gene3D" id="3.30.1240.10">
    <property type="match status" value="1"/>
</dbReference>
<dbReference type="SFLD" id="SFLDG01140">
    <property type="entry name" value="C2.B:_Phosphomannomutase_and_P"/>
    <property type="match status" value="1"/>
</dbReference>
<dbReference type="GO" id="GO:0016791">
    <property type="term" value="F:phosphatase activity"/>
    <property type="evidence" value="ECO:0007669"/>
    <property type="project" value="UniProtKB-ARBA"/>
</dbReference>
<dbReference type="SUPFAM" id="SSF56784">
    <property type="entry name" value="HAD-like"/>
    <property type="match status" value="1"/>
</dbReference>
<dbReference type="PROSITE" id="PS01229">
    <property type="entry name" value="COF_2"/>
    <property type="match status" value="1"/>
</dbReference>
<accession>A0A4R6U8X0</accession>
<comment type="caution">
    <text evidence="1">The sequence shown here is derived from an EMBL/GenBank/DDBJ whole genome shotgun (WGS) entry which is preliminary data.</text>
</comment>
<sequence length="258" mass="28928">MSKIVFFDIDGTLLNEKKLLPPETKKAILSLSEKGIYTGIATGRGPFMYEALREELGINTFISYNGQYVVFEDNVIYKAPFSQPTLAEIEALAEKNGHAYVHMSHEKMVASEKANRKIDESFATLHFEHPPYDRTFAKTNEIYQVLLFCEEGEEAAYQDQDSLEEVRFIRWHKYSTDIVPAKGSKAIGIQQVMQELGVHQSEVVAFGDGLNDVEMLEFVGCGIAMGNATKEVQQKADYVTRNVEDGGIVHGLKHIGLL</sequence>
<dbReference type="AlphaFoldDB" id="A0A4R6U8X0"/>
<gene>
    <name evidence="1" type="ORF">EV213_102287</name>
</gene>
<proteinExistence type="predicted"/>
<dbReference type="Proteomes" id="UP000295632">
    <property type="component" value="Unassembled WGS sequence"/>
</dbReference>